<comment type="similarity">
    <text evidence="1">Belongs to the SKI family.</text>
</comment>
<dbReference type="SUPFAM" id="SSF63763">
    <property type="entry name" value="SAND domain-like"/>
    <property type="match status" value="1"/>
</dbReference>
<feature type="compositionally biased region" description="Polar residues" evidence="3">
    <location>
        <begin position="40"/>
        <end position="49"/>
    </location>
</feature>
<dbReference type="SUPFAM" id="SSF46955">
    <property type="entry name" value="Putative DNA-binding domain"/>
    <property type="match status" value="1"/>
</dbReference>
<dbReference type="GO" id="GO:0030514">
    <property type="term" value="P:negative regulation of BMP signaling pathway"/>
    <property type="evidence" value="ECO:0007669"/>
    <property type="project" value="TreeGrafter"/>
</dbReference>
<reference evidence="5 6" key="1">
    <citation type="submission" date="2024-01" db="EMBL/GenBank/DDBJ databases">
        <title>The genome of the rayed Mediterranean limpet Patella caerulea (Linnaeus, 1758).</title>
        <authorList>
            <person name="Anh-Thu Weber A."/>
            <person name="Halstead-Nussloch G."/>
        </authorList>
    </citation>
    <scope>NUCLEOTIDE SEQUENCE [LARGE SCALE GENOMIC DNA]</scope>
    <source>
        <strain evidence="5">AATW-2023a</strain>
        <tissue evidence="5">Whole specimen</tissue>
    </source>
</reference>
<evidence type="ECO:0000256" key="2">
    <source>
        <dbReference type="SAM" id="Coils"/>
    </source>
</evidence>
<feature type="compositionally biased region" description="Acidic residues" evidence="3">
    <location>
        <begin position="427"/>
        <end position="436"/>
    </location>
</feature>
<dbReference type="PANTHER" id="PTHR10005">
    <property type="entry name" value="SKI ONCOGENE-RELATED"/>
    <property type="match status" value="1"/>
</dbReference>
<dbReference type="GO" id="GO:0000122">
    <property type="term" value="P:negative regulation of transcription by RNA polymerase II"/>
    <property type="evidence" value="ECO:0007669"/>
    <property type="project" value="TreeGrafter"/>
</dbReference>
<dbReference type="PANTHER" id="PTHR10005:SF26">
    <property type="entry name" value="CORL"/>
    <property type="match status" value="1"/>
</dbReference>
<evidence type="ECO:0000313" key="6">
    <source>
        <dbReference type="Proteomes" id="UP001347796"/>
    </source>
</evidence>
<organism evidence="5 6">
    <name type="scientific">Patella caerulea</name>
    <name type="common">Rayed Mediterranean limpet</name>
    <dbReference type="NCBI Taxonomy" id="87958"/>
    <lineage>
        <taxon>Eukaryota</taxon>
        <taxon>Metazoa</taxon>
        <taxon>Spiralia</taxon>
        <taxon>Lophotrochozoa</taxon>
        <taxon>Mollusca</taxon>
        <taxon>Gastropoda</taxon>
        <taxon>Patellogastropoda</taxon>
        <taxon>Patelloidea</taxon>
        <taxon>Patellidae</taxon>
        <taxon>Patella</taxon>
    </lineage>
</organism>
<dbReference type="Gene3D" id="3.10.260.20">
    <property type="entry name" value="Ski"/>
    <property type="match status" value="1"/>
</dbReference>
<evidence type="ECO:0000313" key="5">
    <source>
        <dbReference type="EMBL" id="KAK6179988.1"/>
    </source>
</evidence>
<feature type="compositionally biased region" description="Basic and acidic residues" evidence="3">
    <location>
        <begin position="540"/>
        <end position="550"/>
    </location>
</feature>
<feature type="compositionally biased region" description="Low complexity" evidence="3">
    <location>
        <begin position="22"/>
        <end position="39"/>
    </location>
</feature>
<dbReference type="Gene3D" id="3.10.390.10">
    <property type="entry name" value="SAND domain-like"/>
    <property type="match status" value="1"/>
</dbReference>
<dbReference type="GO" id="GO:0000981">
    <property type="term" value="F:DNA-binding transcription factor activity, RNA polymerase II-specific"/>
    <property type="evidence" value="ECO:0007669"/>
    <property type="project" value="TreeGrafter"/>
</dbReference>
<feature type="region of interest" description="Disordered" evidence="3">
    <location>
        <begin position="1"/>
        <end position="49"/>
    </location>
</feature>
<proteinExistence type="inferred from homology"/>
<dbReference type="InterPro" id="IPR009061">
    <property type="entry name" value="DNA-bd_dom_put_sf"/>
</dbReference>
<dbReference type="Pfam" id="PF08782">
    <property type="entry name" value="c-SKI_SMAD_bind"/>
    <property type="match status" value="1"/>
</dbReference>
<dbReference type="EMBL" id="JAZGQO010000008">
    <property type="protein sequence ID" value="KAK6179988.1"/>
    <property type="molecule type" value="Genomic_DNA"/>
</dbReference>
<dbReference type="InterPro" id="IPR010919">
    <property type="entry name" value="SAND-like_dom_sf"/>
</dbReference>
<dbReference type="InterPro" id="IPR037000">
    <property type="entry name" value="Ski_DNA-bd_sf"/>
</dbReference>
<protein>
    <recommendedName>
        <fullName evidence="4">c-SKI SMAD4-binding domain-containing protein</fullName>
    </recommendedName>
</protein>
<dbReference type="Pfam" id="PF02437">
    <property type="entry name" value="Ski_Sno_DHD"/>
    <property type="match status" value="1"/>
</dbReference>
<dbReference type="CDD" id="cd21080">
    <property type="entry name" value="DHD_Skor"/>
    <property type="match status" value="1"/>
</dbReference>
<sequence>MSPETEGSSDRMNTPILDDLSKSPSSLAPSSPLSVPSLSRNNTSNNPAIRQNQVTTVNLHNVNIVCLRIDNKERLCLAQISNTLLKAYSYNEIHNRRVALGITCVQCTPVQLEILRRAGAMPVSSRRCGMITKREAERLVKSFLEDSTPPKLPDNFAFEVLHECGWGCTGLFEPSRYNSSRAKCIKCSFCNMYSSPNKFIFHNHRMPNSKYHHPDAANFNSWRRHLKLTREAEKGEFAYAWEDVKAMFNGGSRKRILNSISISHRSQSSVDEPKKLKTSHDGSYLAKTPYANQYPPYNMFSPPNKPYPFSPLPSTNNFGLNYPHAKDLPETAKASLSSNLWGSQSNLPFQAYDLFWANTLAFSRGGGLRNGFYNNVVGKPPMVTEAQPFKHSVDKLTNKKEDEGSDSGSHDRFSAFKPVGRNTQALVEEDTGSLDVDDLKCEGDLENEEIDVTDESEIEKDNYSSDEEGDLKAKNDSITLEQPKSPVDEQDESSKHHISKDRENEIITDSTEIESEVDRVDEEKVKVTDQHLADSGFSDQSDKESDAKISGELSKESLYRELQKEIERKKRMEREVLIMKDTYLEQVKREKSYRDEMAQQLQIVRETLSNELDQERKVRFTLQQKLKEAHDALHNFSCKMLASRHCDDCPCQETGMNQ</sequence>
<evidence type="ECO:0000259" key="4">
    <source>
        <dbReference type="SMART" id="SM01046"/>
    </source>
</evidence>
<feature type="compositionally biased region" description="Basic and acidic residues" evidence="3">
    <location>
        <begin position="516"/>
        <end position="532"/>
    </location>
</feature>
<gene>
    <name evidence="5" type="ORF">SNE40_012220</name>
</gene>
<dbReference type="GO" id="GO:0005737">
    <property type="term" value="C:cytoplasm"/>
    <property type="evidence" value="ECO:0007669"/>
    <property type="project" value="TreeGrafter"/>
</dbReference>
<feature type="compositionally biased region" description="Basic and acidic residues" evidence="3">
    <location>
        <begin position="398"/>
        <end position="414"/>
    </location>
</feature>
<feature type="coiled-coil region" evidence="2">
    <location>
        <begin position="555"/>
        <end position="618"/>
    </location>
</feature>
<accession>A0AAN8JR36</accession>
<dbReference type="Proteomes" id="UP001347796">
    <property type="component" value="Unassembled WGS sequence"/>
</dbReference>
<dbReference type="GO" id="GO:0000978">
    <property type="term" value="F:RNA polymerase II cis-regulatory region sequence-specific DNA binding"/>
    <property type="evidence" value="ECO:0007669"/>
    <property type="project" value="TreeGrafter"/>
</dbReference>
<evidence type="ECO:0000256" key="1">
    <source>
        <dbReference type="ARBA" id="ARBA00009513"/>
    </source>
</evidence>
<feature type="domain" description="c-SKI SMAD4-binding" evidence="4">
    <location>
        <begin position="157"/>
        <end position="249"/>
    </location>
</feature>
<keyword evidence="6" id="KW-1185">Reference proteome</keyword>
<evidence type="ECO:0000256" key="3">
    <source>
        <dbReference type="SAM" id="MobiDB-lite"/>
    </source>
</evidence>
<dbReference type="GO" id="GO:0005634">
    <property type="term" value="C:nucleus"/>
    <property type="evidence" value="ECO:0007669"/>
    <property type="project" value="TreeGrafter"/>
</dbReference>
<dbReference type="GO" id="GO:0046332">
    <property type="term" value="F:SMAD binding"/>
    <property type="evidence" value="ECO:0007669"/>
    <property type="project" value="InterPro"/>
</dbReference>
<dbReference type="InterPro" id="IPR014890">
    <property type="entry name" value="c-SKI_SMAD4-bd_dom"/>
</dbReference>
<dbReference type="GO" id="GO:0005667">
    <property type="term" value="C:transcription regulator complex"/>
    <property type="evidence" value="ECO:0007669"/>
    <property type="project" value="TreeGrafter"/>
</dbReference>
<dbReference type="InterPro" id="IPR003380">
    <property type="entry name" value="SKI/SNO/DAC"/>
</dbReference>
<dbReference type="AlphaFoldDB" id="A0AAN8JR36"/>
<dbReference type="SMART" id="SM01046">
    <property type="entry name" value="c-SKI_SMAD_bind"/>
    <property type="match status" value="1"/>
</dbReference>
<feature type="region of interest" description="Disordered" evidence="3">
    <location>
        <begin position="398"/>
        <end position="550"/>
    </location>
</feature>
<feature type="compositionally biased region" description="Basic and acidic residues" evidence="3">
    <location>
        <begin position="492"/>
        <end position="505"/>
    </location>
</feature>
<feature type="compositionally biased region" description="Acidic residues" evidence="3">
    <location>
        <begin position="444"/>
        <end position="469"/>
    </location>
</feature>
<keyword evidence="2" id="KW-0175">Coiled coil</keyword>
<dbReference type="InterPro" id="IPR023216">
    <property type="entry name" value="Tscrpt_reg_SKI_SnoN"/>
</dbReference>
<name>A0AAN8JR36_PATCE</name>
<comment type="caution">
    <text evidence="5">The sequence shown here is derived from an EMBL/GenBank/DDBJ whole genome shotgun (WGS) entry which is preliminary data.</text>
</comment>
<dbReference type="FunFam" id="3.10.260.20:FF:000003">
    <property type="entry name" value="SKI family transcriptional corepressor 1 homolog-B-like"/>
    <property type="match status" value="1"/>
</dbReference>